<dbReference type="EMBL" id="KE346369">
    <property type="protein sequence ID" value="KJE95442.1"/>
    <property type="molecule type" value="Genomic_DNA"/>
</dbReference>
<organism evidence="1 2">
    <name type="scientific">Capsaspora owczarzaki (strain ATCC 30864)</name>
    <dbReference type="NCBI Taxonomy" id="595528"/>
    <lineage>
        <taxon>Eukaryota</taxon>
        <taxon>Filasterea</taxon>
        <taxon>Capsaspora</taxon>
    </lineage>
</organism>
<protein>
    <submittedName>
        <fullName evidence="1">Uncharacterized protein</fullName>
    </submittedName>
</protein>
<dbReference type="AlphaFoldDB" id="A0A0D2VVE2"/>
<dbReference type="InParanoid" id="A0A0D2VVE2"/>
<sequence length="305" mass="34428">MPNTIGDVPDWKPCHTPRWVKDIQSADDLHELTKDVQADFQSRLEPYVRSEKRFQALATVLKNCSECIVQRASEGLIKNCDRAEQVSTQLFHWAEVLLANDFTREGKATKDRMFNTIFREWQSVLVTLAPADQQVVAPFKETLNALLQVKISAGNFGQIFLHVSGSNDLYNLTGDQDPMLSLITNTDVRSQIFYKLGGEKAPPFSEGVSQTPPSNQVPEALRNFFRSLHLQDDVERSIPPCQLEYDAILRVLKKTVALWNMDKAFGLKEREFRTAVEAGAILTVHFLSRIFVCSASGVETKVLIE</sequence>
<name>A0A0D2VVE2_CAPO3</name>
<accession>A0A0D2VVE2</accession>
<evidence type="ECO:0000313" key="1">
    <source>
        <dbReference type="EMBL" id="KJE95442.1"/>
    </source>
</evidence>
<keyword evidence="2" id="KW-1185">Reference proteome</keyword>
<gene>
    <name evidence="1" type="ORF">CAOG_005892</name>
</gene>
<dbReference type="RefSeq" id="XP_004345482.1">
    <property type="nucleotide sequence ID" value="XM_004345432.1"/>
</dbReference>
<proteinExistence type="predicted"/>
<reference evidence="2" key="1">
    <citation type="submission" date="2011-02" db="EMBL/GenBank/DDBJ databases">
        <title>The Genome Sequence of Capsaspora owczarzaki ATCC 30864.</title>
        <authorList>
            <person name="Russ C."/>
            <person name="Cuomo C."/>
            <person name="Burger G."/>
            <person name="Gray M.W."/>
            <person name="Holland P.W.H."/>
            <person name="King N."/>
            <person name="Lang F.B.F."/>
            <person name="Roger A.J."/>
            <person name="Ruiz-Trillo I."/>
            <person name="Young S.K."/>
            <person name="Zeng Q."/>
            <person name="Gargeya S."/>
            <person name="Alvarado L."/>
            <person name="Berlin A."/>
            <person name="Chapman S.B."/>
            <person name="Chen Z."/>
            <person name="Freedman E."/>
            <person name="Gellesch M."/>
            <person name="Goldberg J."/>
            <person name="Griggs A."/>
            <person name="Gujja S."/>
            <person name="Heilman E."/>
            <person name="Heiman D."/>
            <person name="Howarth C."/>
            <person name="Mehta T."/>
            <person name="Neiman D."/>
            <person name="Pearson M."/>
            <person name="Roberts A."/>
            <person name="Saif S."/>
            <person name="Shea T."/>
            <person name="Shenoy N."/>
            <person name="Sisk P."/>
            <person name="Stolte C."/>
            <person name="Sykes S."/>
            <person name="White J."/>
            <person name="Yandava C."/>
            <person name="Haas B."/>
            <person name="Nusbaum C."/>
            <person name="Birren B."/>
        </authorList>
    </citation>
    <scope>NUCLEOTIDE SEQUENCE</scope>
    <source>
        <strain evidence="2">ATCC 30864</strain>
    </source>
</reference>
<evidence type="ECO:0000313" key="2">
    <source>
        <dbReference type="Proteomes" id="UP000008743"/>
    </source>
</evidence>
<dbReference type="Proteomes" id="UP000008743">
    <property type="component" value="Unassembled WGS sequence"/>
</dbReference>